<dbReference type="SFLD" id="SFLDS00003">
    <property type="entry name" value="Haloacid_Dehalogenase"/>
    <property type="match status" value="1"/>
</dbReference>
<dbReference type="PANTHER" id="PTHR43434:SF24">
    <property type="entry name" value="HYDROLASE-RELATED"/>
    <property type="match status" value="1"/>
</dbReference>
<dbReference type="InterPro" id="IPR006439">
    <property type="entry name" value="HAD-SF_hydro_IA"/>
</dbReference>
<organism evidence="1 2">
    <name type="scientific">Sphingomonas crocodyli</name>
    <dbReference type="NCBI Taxonomy" id="1979270"/>
    <lineage>
        <taxon>Bacteria</taxon>
        <taxon>Pseudomonadati</taxon>
        <taxon>Pseudomonadota</taxon>
        <taxon>Alphaproteobacteria</taxon>
        <taxon>Sphingomonadales</taxon>
        <taxon>Sphingomonadaceae</taxon>
        <taxon>Sphingomonas</taxon>
    </lineage>
</organism>
<dbReference type="InterPro" id="IPR023198">
    <property type="entry name" value="PGP-like_dom2"/>
</dbReference>
<dbReference type="Proteomes" id="UP000282971">
    <property type="component" value="Unassembled WGS sequence"/>
</dbReference>
<dbReference type="Gene3D" id="1.10.150.240">
    <property type="entry name" value="Putative phosphatase, domain 2"/>
    <property type="match status" value="1"/>
</dbReference>
<dbReference type="OrthoDB" id="9793014at2"/>
<evidence type="ECO:0000313" key="1">
    <source>
        <dbReference type="EMBL" id="RVT92695.1"/>
    </source>
</evidence>
<dbReference type="InterPro" id="IPR036412">
    <property type="entry name" value="HAD-like_sf"/>
</dbReference>
<dbReference type="InterPro" id="IPR050155">
    <property type="entry name" value="HAD-like_hydrolase_sf"/>
</dbReference>
<accession>A0A437M576</accession>
<dbReference type="GO" id="GO:0008967">
    <property type="term" value="F:phosphoglycolate phosphatase activity"/>
    <property type="evidence" value="ECO:0007669"/>
    <property type="project" value="TreeGrafter"/>
</dbReference>
<protein>
    <submittedName>
        <fullName evidence="1">HAD family hydrolase</fullName>
    </submittedName>
</protein>
<proteinExistence type="predicted"/>
<dbReference type="SFLD" id="SFLDG01129">
    <property type="entry name" value="C1.5:_HAD__Beta-PGM__Phosphata"/>
    <property type="match status" value="1"/>
</dbReference>
<reference evidence="1 2" key="1">
    <citation type="submission" date="2019-01" db="EMBL/GenBank/DDBJ databases">
        <authorList>
            <person name="Chen W.-M."/>
        </authorList>
    </citation>
    <scope>NUCLEOTIDE SEQUENCE [LARGE SCALE GENOMIC DNA]</scope>
    <source>
        <strain evidence="1 2">CCP-7</strain>
    </source>
</reference>
<comment type="caution">
    <text evidence="1">The sequence shown here is derived from an EMBL/GenBank/DDBJ whole genome shotgun (WGS) entry which is preliminary data.</text>
</comment>
<dbReference type="GO" id="GO:0005829">
    <property type="term" value="C:cytosol"/>
    <property type="evidence" value="ECO:0007669"/>
    <property type="project" value="TreeGrafter"/>
</dbReference>
<dbReference type="EMBL" id="SACN01000001">
    <property type="protein sequence ID" value="RVT92695.1"/>
    <property type="molecule type" value="Genomic_DNA"/>
</dbReference>
<dbReference type="Gene3D" id="3.40.50.1000">
    <property type="entry name" value="HAD superfamily/HAD-like"/>
    <property type="match status" value="1"/>
</dbReference>
<dbReference type="SFLD" id="SFLDG01135">
    <property type="entry name" value="C1.5.6:_HAD__Beta-PGM__Phospha"/>
    <property type="match status" value="1"/>
</dbReference>
<keyword evidence="2" id="KW-1185">Reference proteome</keyword>
<dbReference type="RefSeq" id="WP_127740554.1">
    <property type="nucleotide sequence ID" value="NZ_SACN01000001.1"/>
</dbReference>
<evidence type="ECO:0000313" key="2">
    <source>
        <dbReference type="Proteomes" id="UP000282971"/>
    </source>
</evidence>
<dbReference type="InterPro" id="IPR023214">
    <property type="entry name" value="HAD_sf"/>
</dbReference>
<dbReference type="Pfam" id="PF13419">
    <property type="entry name" value="HAD_2"/>
    <property type="match status" value="1"/>
</dbReference>
<dbReference type="AlphaFoldDB" id="A0A437M576"/>
<name>A0A437M576_9SPHN</name>
<dbReference type="GO" id="GO:0006281">
    <property type="term" value="P:DNA repair"/>
    <property type="evidence" value="ECO:0007669"/>
    <property type="project" value="TreeGrafter"/>
</dbReference>
<dbReference type="InterPro" id="IPR041492">
    <property type="entry name" value="HAD_2"/>
</dbReference>
<sequence length="223" mass="23746">MNRLALFDCDGTLADSQAIICRAMADAFAAEGLEPPADSATRRIVGLSLPQAIGRLIPEADDALHHHLAERYKQAFQRLRAMGQVDEPLFPGIAETLHELFDAGWMLGVATGKSDRGLAHILAAHKLTHLFSTLQTADRHPSKPHPSMAMLAMAETGAGPETTAMIGDTSFDIGMGIAAGCTTVGVAWGYHEAQELFDEGAHFVADQPGQLPAILETAISEPL</sequence>
<dbReference type="SUPFAM" id="SSF56784">
    <property type="entry name" value="HAD-like"/>
    <property type="match status" value="1"/>
</dbReference>
<dbReference type="PANTHER" id="PTHR43434">
    <property type="entry name" value="PHOSPHOGLYCOLATE PHOSPHATASE"/>
    <property type="match status" value="1"/>
</dbReference>
<dbReference type="NCBIfam" id="TIGR01549">
    <property type="entry name" value="HAD-SF-IA-v1"/>
    <property type="match status" value="1"/>
</dbReference>
<keyword evidence="1" id="KW-0378">Hydrolase</keyword>
<gene>
    <name evidence="1" type="ORF">EOD43_01875</name>
</gene>